<dbReference type="Proteomes" id="UP000724874">
    <property type="component" value="Unassembled WGS sequence"/>
</dbReference>
<protein>
    <submittedName>
        <fullName evidence="1">Uncharacterized protein</fullName>
    </submittedName>
</protein>
<comment type="caution">
    <text evidence="1">The sequence shown here is derived from an EMBL/GenBank/DDBJ whole genome shotgun (WGS) entry which is preliminary data.</text>
</comment>
<accession>A0A9P5TF99</accession>
<organism evidence="1 2">
    <name type="scientific">Gymnopilus junonius</name>
    <name type="common">Spectacular rustgill mushroom</name>
    <name type="synonym">Gymnopilus spectabilis subsp. junonius</name>
    <dbReference type="NCBI Taxonomy" id="109634"/>
    <lineage>
        <taxon>Eukaryota</taxon>
        <taxon>Fungi</taxon>
        <taxon>Dikarya</taxon>
        <taxon>Basidiomycota</taxon>
        <taxon>Agaricomycotina</taxon>
        <taxon>Agaricomycetes</taxon>
        <taxon>Agaricomycetidae</taxon>
        <taxon>Agaricales</taxon>
        <taxon>Agaricineae</taxon>
        <taxon>Hymenogastraceae</taxon>
        <taxon>Gymnopilus</taxon>
    </lineage>
</organism>
<name>A0A9P5TF99_GYMJU</name>
<sequence length="157" mass="17658">MEKVYEKLSKHPGLPQAIGMNMAMHFIQLVASLKRSILHAQKPGHVAEEVPNSLPDAVQEFLGSTLNLCDEYVQGCWDTFKSMIWHYDPVQHSTVANAMLFQEHRKQQNLASCSLYPPVMTCLNPSCLKDMALLHDYAKTPQKVILFTLEDGACVTN</sequence>
<reference evidence="1" key="1">
    <citation type="submission" date="2020-11" db="EMBL/GenBank/DDBJ databases">
        <authorList>
            <consortium name="DOE Joint Genome Institute"/>
            <person name="Ahrendt S."/>
            <person name="Riley R."/>
            <person name="Andreopoulos W."/>
            <person name="LaButti K."/>
            <person name="Pangilinan J."/>
            <person name="Ruiz-duenas F.J."/>
            <person name="Barrasa J.M."/>
            <person name="Sanchez-Garcia M."/>
            <person name="Camarero S."/>
            <person name="Miyauchi S."/>
            <person name="Serrano A."/>
            <person name="Linde D."/>
            <person name="Babiker R."/>
            <person name="Drula E."/>
            <person name="Ayuso-Fernandez I."/>
            <person name="Pacheco R."/>
            <person name="Padilla G."/>
            <person name="Ferreira P."/>
            <person name="Barriuso J."/>
            <person name="Kellner H."/>
            <person name="Castanera R."/>
            <person name="Alfaro M."/>
            <person name="Ramirez L."/>
            <person name="Pisabarro A.G."/>
            <person name="Kuo A."/>
            <person name="Tritt A."/>
            <person name="Lipzen A."/>
            <person name="He G."/>
            <person name="Yan M."/>
            <person name="Ng V."/>
            <person name="Cullen D."/>
            <person name="Martin F."/>
            <person name="Rosso M.-N."/>
            <person name="Henrissat B."/>
            <person name="Hibbett D."/>
            <person name="Martinez A.T."/>
            <person name="Grigoriev I.V."/>
        </authorList>
    </citation>
    <scope>NUCLEOTIDE SEQUENCE</scope>
    <source>
        <strain evidence="1">AH 44721</strain>
    </source>
</reference>
<dbReference type="EMBL" id="JADNYJ010000663">
    <property type="protein sequence ID" value="KAF8868398.1"/>
    <property type="molecule type" value="Genomic_DNA"/>
</dbReference>
<evidence type="ECO:0000313" key="1">
    <source>
        <dbReference type="EMBL" id="KAF8868398.1"/>
    </source>
</evidence>
<dbReference type="AlphaFoldDB" id="A0A9P5TF99"/>
<dbReference type="OrthoDB" id="3055037at2759"/>
<gene>
    <name evidence="1" type="ORF">CPB84DRAFT_1857840</name>
</gene>
<keyword evidence="2" id="KW-1185">Reference proteome</keyword>
<proteinExistence type="predicted"/>
<evidence type="ECO:0000313" key="2">
    <source>
        <dbReference type="Proteomes" id="UP000724874"/>
    </source>
</evidence>